<organism evidence="1">
    <name type="scientific">Curvibacter symbiont subsp. Hydra magnipapillata</name>
    <dbReference type="NCBI Taxonomy" id="667019"/>
    <lineage>
        <taxon>Bacteria</taxon>
        <taxon>Pseudomonadati</taxon>
        <taxon>Pseudomonadota</taxon>
        <taxon>Betaproteobacteria</taxon>
        <taxon>Burkholderiales</taxon>
        <taxon>Comamonadaceae</taxon>
        <taxon>Curvibacter</taxon>
    </lineage>
</organism>
<gene>
    <name evidence="1" type="ORF">Csp_A05960</name>
</gene>
<name>C9Y8Z5_CURXX</name>
<protein>
    <submittedName>
        <fullName evidence="1">Uncharacterized protein</fullName>
    </submittedName>
</protein>
<accession>C9Y8Z5</accession>
<dbReference type="EMBL" id="FN543104">
    <property type="protein sequence ID" value="CBA28174.1"/>
    <property type="molecule type" value="Genomic_DNA"/>
</dbReference>
<dbReference type="AlphaFoldDB" id="C9Y8Z5"/>
<evidence type="ECO:0000313" key="1">
    <source>
        <dbReference type="EMBL" id="CBA28174.1"/>
    </source>
</evidence>
<reference evidence="1" key="1">
    <citation type="journal article" date="2010" name="Nature">
        <title>The dynamic genome of Hydra.</title>
        <authorList>
            <person name="Chapman J.A."/>
            <person name="Kirkness E.F."/>
            <person name="Simakov O."/>
            <person name="Hampson S.E."/>
            <person name="Mitros T."/>
            <person name="Weinmaier T."/>
            <person name="Rattei T."/>
            <person name="Balasubramanian P.G."/>
            <person name="Borman J."/>
            <person name="Busam D."/>
            <person name="Disbennett K."/>
            <person name="Pfannkoch C."/>
            <person name="Sumin N."/>
            <person name="Sutton G."/>
            <person name="Viswanathan L."/>
            <person name="Walenz B."/>
            <person name="Goodstein D.M."/>
            <person name="Hellsten U."/>
            <person name="Kawashima T."/>
            <person name="Prochnik S.E."/>
            <person name="Putnam N.H."/>
            <person name="Shu S."/>
            <person name="Blumberg B."/>
            <person name="Dana C.E."/>
            <person name="Gee L."/>
            <person name="Kibler D.F."/>
            <person name="Law L."/>
            <person name="Lindgens D."/>
            <person name="Martinez D.E."/>
            <person name="Peng J."/>
            <person name="Wigge P.A."/>
            <person name="Bertulat B."/>
            <person name="Guder C."/>
            <person name="Nakamura Y."/>
            <person name="Ozbek S."/>
            <person name="Watanabe H."/>
            <person name="Khalturin K."/>
            <person name="Hemmrich G."/>
            <person name="Franke A."/>
            <person name="Augustin R."/>
            <person name="Fraune S."/>
            <person name="Hayakawa E."/>
            <person name="Hayakawa S."/>
            <person name="Hirose M."/>
            <person name="Hwang J."/>
            <person name="Ikeo K."/>
            <person name="Nishimiya-Fujisawa C."/>
            <person name="Ogura A."/>
            <person name="Takahashi T."/>
            <person name="Steinmetz P.R."/>
            <person name="Zhang X."/>
            <person name="Aufschnaiter R."/>
            <person name="Eder M.K."/>
            <person name="Gorny A.K."/>
            <person name="Salvenmoser W."/>
            <person name="Heimberg A.M."/>
            <person name="Wheeler B.M."/>
            <person name="Peterson K.J."/>
            <person name="Boettger A."/>
            <person name="Tischler P."/>
            <person name="Wolf A."/>
            <person name="Gojobori T."/>
            <person name="Remington K.A."/>
            <person name="Strausberg R.L."/>
            <person name="Venter J."/>
            <person name="Technau U."/>
            <person name="Hobmayer B."/>
            <person name="Bosch T.C."/>
            <person name="Holstein T.W."/>
            <person name="Fujisawa T."/>
            <person name="Bode H.R."/>
            <person name="David C.N."/>
            <person name="Rokhsar D.S."/>
            <person name="Steele R.E."/>
        </authorList>
    </citation>
    <scope>NUCLEOTIDE SEQUENCE</scope>
</reference>
<proteinExistence type="predicted"/>
<sequence length="66" mass="7742">MLHDLVYFMGSAFGLTQLRRFVTPRPFEEQRQTYFSVDAMEPFGIVLLPAITHQHDFTFGPRHSKQ</sequence>